<dbReference type="GO" id="GO:0019464">
    <property type="term" value="P:glycine decarboxylation via glycine cleavage system"/>
    <property type="evidence" value="ECO:0007669"/>
    <property type="project" value="UniProtKB-UniRule"/>
</dbReference>
<keyword evidence="8" id="KW-1185">Reference proteome</keyword>
<evidence type="ECO:0000256" key="3">
    <source>
        <dbReference type="ARBA" id="ARBA00022946"/>
    </source>
</evidence>
<dbReference type="CDD" id="cd06848">
    <property type="entry name" value="GCS_H"/>
    <property type="match status" value="1"/>
</dbReference>
<keyword evidence="2 4" id="KW-0450">Lipoyl</keyword>
<dbReference type="SUPFAM" id="SSF51230">
    <property type="entry name" value="Single hybrid motif"/>
    <property type="match status" value="1"/>
</dbReference>
<evidence type="ECO:0000256" key="5">
    <source>
        <dbReference type="RuleBase" id="RU364055"/>
    </source>
</evidence>
<proteinExistence type="inferred from homology"/>
<dbReference type="PROSITE" id="PS50968">
    <property type="entry name" value="BIOTINYL_LIPOYL"/>
    <property type="match status" value="1"/>
</dbReference>
<comment type="subcellular location">
    <subcellularLocation>
        <location evidence="5">Mitochondrion</location>
    </subcellularLocation>
</comment>
<dbReference type="InterPro" id="IPR011053">
    <property type="entry name" value="Single_hybrid_motif"/>
</dbReference>
<protein>
    <recommendedName>
        <fullName evidence="5">Glycine cleavage system H protein</fullName>
    </recommendedName>
</protein>
<dbReference type="InterPro" id="IPR002930">
    <property type="entry name" value="GCV_H"/>
</dbReference>
<comment type="cofactor">
    <cofactor evidence="5">
        <name>(R)-lipoate</name>
        <dbReference type="ChEBI" id="CHEBI:83088"/>
    </cofactor>
    <text evidence="5">Binds 1 lipoyl cofactor covalently.</text>
</comment>
<dbReference type="GO" id="GO:0005960">
    <property type="term" value="C:glycine cleavage complex"/>
    <property type="evidence" value="ECO:0007669"/>
    <property type="project" value="UniProtKB-UniRule"/>
</dbReference>
<evidence type="ECO:0000259" key="6">
    <source>
        <dbReference type="PROSITE" id="PS50968"/>
    </source>
</evidence>
<keyword evidence="5" id="KW-0496">Mitochondrion</keyword>
<dbReference type="Proteomes" id="UP001342314">
    <property type="component" value="Unassembled WGS sequence"/>
</dbReference>
<dbReference type="PROSITE" id="PS00189">
    <property type="entry name" value="LIPOYL"/>
    <property type="match status" value="1"/>
</dbReference>
<dbReference type="Gene3D" id="2.40.50.100">
    <property type="match status" value="1"/>
</dbReference>
<dbReference type="InterPro" id="IPR000089">
    <property type="entry name" value="Biotin_lipoyl"/>
</dbReference>
<evidence type="ECO:0000313" key="7">
    <source>
        <dbReference type="EMBL" id="GJN88730.1"/>
    </source>
</evidence>
<feature type="modified residue" description="N6-lipoyllysine" evidence="4">
    <location>
        <position position="92"/>
    </location>
</feature>
<dbReference type="PANTHER" id="PTHR11715">
    <property type="entry name" value="GLYCINE CLEAVAGE SYSTEM H PROTEIN"/>
    <property type="match status" value="1"/>
</dbReference>
<comment type="subunit">
    <text evidence="5">The glycine cleavage system is composed of four proteins: P, T, L and H.</text>
</comment>
<name>A0AAV5G8A4_9BASI</name>
<evidence type="ECO:0000256" key="1">
    <source>
        <dbReference type="ARBA" id="ARBA00009249"/>
    </source>
</evidence>
<gene>
    <name evidence="7" type="ORF">Rhopal_001696-T1</name>
</gene>
<dbReference type="GO" id="GO:0009249">
    <property type="term" value="P:protein lipoylation"/>
    <property type="evidence" value="ECO:0007669"/>
    <property type="project" value="TreeGrafter"/>
</dbReference>
<dbReference type="NCBIfam" id="TIGR00527">
    <property type="entry name" value="gcvH"/>
    <property type="match status" value="1"/>
</dbReference>
<dbReference type="EMBL" id="BQKY01000003">
    <property type="protein sequence ID" value="GJN88730.1"/>
    <property type="molecule type" value="Genomic_DNA"/>
</dbReference>
<dbReference type="InterPro" id="IPR033753">
    <property type="entry name" value="GCV_H/Fam206"/>
</dbReference>
<organism evidence="7 8">
    <name type="scientific">Rhodotorula paludigena</name>
    <dbReference type="NCBI Taxonomy" id="86838"/>
    <lineage>
        <taxon>Eukaryota</taxon>
        <taxon>Fungi</taxon>
        <taxon>Dikarya</taxon>
        <taxon>Basidiomycota</taxon>
        <taxon>Pucciniomycotina</taxon>
        <taxon>Microbotryomycetes</taxon>
        <taxon>Sporidiobolales</taxon>
        <taxon>Sporidiobolaceae</taxon>
        <taxon>Rhodotorula</taxon>
    </lineage>
</organism>
<evidence type="ECO:0000313" key="8">
    <source>
        <dbReference type="Proteomes" id="UP001342314"/>
    </source>
</evidence>
<reference evidence="7 8" key="1">
    <citation type="submission" date="2021-12" db="EMBL/GenBank/DDBJ databases">
        <title>High titer production of polyol ester of fatty acids by Rhodotorula paludigena BS15 towards product separation-free biomass refinery.</title>
        <authorList>
            <person name="Mano J."/>
            <person name="Ono H."/>
            <person name="Tanaka T."/>
            <person name="Naito K."/>
            <person name="Sushida H."/>
            <person name="Ike M."/>
            <person name="Tokuyasu K."/>
            <person name="Kitaoka M."/>
        </authorList>
    </citation>
    <scope>NUCLEOTIDE SEQUENCE [LARGE SCALE GENOMIC DNA]</scope>
    <source>
        <strain evidence="7 8">BS15</strain>
    </source>
</reference>
<dbReference type="InterPro" id="IPR003016">
    <property type="entry name" value="2-oxoA_DH_lipoyl-BS"/>
</dbReference>
<dbReference type="NCBIfam" id="NF002270">
    <property type="entry name" value="PRK01202.1"/>
    <property type="match status" value="1"/>
</dbReference>
<feature type="domain" description="Lipoyl-binding" evidence="6">
    <location>
        <begin position="51"/>
        <end position="133"/>
    </location>
</feature>
<comment type="function">
    <text evidence="5">The H protein shuttles the methylamine group of glycine from the P protein to the T protein.</text>
</comment>
<dbReference type="InterPro" id="IPR017453">
    <property type="entry name" value="GCV_H_sub"/>
</dbReference>
<evidence type="ECO:0000256" key="4">
    <source>
        <dbReference type="PIRSR" id="PIRSR617453-50"/>
    </source>
</evidence>
<dbReference type="AlphaFoldDB" id="A0AAV5G8A4"/>
<keyword evidence="3 5" id="KW-0809">Transit peptide</keyword>
<comment type="similarity">
    <text evidence="1 5">Belongs to the GcvH family.</text>
</comment>
<dbReference type="Pfam" id="PF01597">
    <property type="entry name" value="GCV_H"/>
    <property type="match status" value="1"/>
</dbReference>
<accession>A0AAV5G8A4</accession>
<dbReference type="PANTHER" id="PTHR11715:SF3">
    <property type="entry name" value="GLYCINE CLEAVAGE SYSTEM H PROTEIN-RELATED"/>
    <property type="match status" value="1"/>
</dbReference>
<comment type="caution">
    <text evidence="7">The sequence shown here is derived from an EMBL/GenBank/DDBJ whole genome shotgun (WGS) entry which is preliminary data.</text>
</comment>
<sequence length="161" mass="17066">MLRTALRSAARPALRVQPVALPRPALLLRTVVTKRYTPEHEWVEFDDATGLGTIGITEYAQAKLGDVVYVELPAEGTQIAAGEEIGAVESVKAASDIFAPVAGQVVEINGKLEDSPDLLNKSAEGEGWLAKIKLSNPGEFDGLLNDQAYAAHTSGGVEADK</sequence>
<dbReference type="GO" id="GO:0005739">
    <property type="term" value="C:mitochondrion"/>
    <property type="evidence" value="ECO:0007669"/>
    <property type="project" value="UniProtKB-SubCell"/>
</dbReference>
<evidence type="ECO:0000256" key="2">
    <source>
        <dbReference type="ARBA" id="ARBA00022823"/>
    </source>
</evidence>
<dbReference type="HAMAP" id="MF_00272">
    <property type="entry name" value="GcvH"/>
    <property type="match status" value="1"/>
</dbReference>